<keyword evidence="1" id="KW-0694">RNA-binding</keyword>
<sequence length="108" mass="12126">MEDKLIKVSLKRKYTSFVYQAKEILKEHEQVELHGLGEATANTVRAAEMLCSLGYATLAKFETVSVSEEDHGGVSRSRAKIIIVLNKAATFEKAYAEFESNKTTRKIE</sequence>
<dbReference type="InterPro" id="IPR014560">
    <property type="entry name" value="UCP030333_Alba"/>
</dbReference>
<dbReference type="InterPro" id="IPR036882">
    <property type="entry name" value="Alba-like_dom_sf"/>
</dbReference>
<evidence type="ECO:0000313" key="4">
    <source>
        <dbReference type="Proteomes" id="UP001162131"/>
    </source>
</evidence>
<dbReference type="GO" id="GO:0003723">
    <property type="term" value="F:RNA binding"/>
    <property type="evidence" value="ECO:0007669"/>
    <property type="project" value="UniProtKB-KW"/>
</dbReference>
<reference evidence="3" key="1">
    <citation type="submission" date="2021-09" db="EMBL/GenBank/DDBJ databases">
        <authorList>
            <consortium name="AG Swart"/>
            <person name="Singh M."/>
            <person name="Singh A."/>
            <person name="Seah K."/>
            <person name="Emmerich C."/>
        </authorList>
    </citation>
    <scope>NUCLEOTIDE SEQUENCE</scope>
    <source>
        <strain evidence="3">ATCC30299</strain>
    </source>
</reference>
<proteinExistence type="predicted"/>
<comment type="caution">
    <text evidence="3">The sequence shown here is derived from an EMBL/GenBank/DDBJ whole genome shotgun (WGS) entry which is preliminary data.</text>
</comment>
<evidence type="ECO:0000313" key="3">
    <source>
        <dbReference type="EMBL" id="CAG9331786.1"/>
    </source>
</evidence>
<dbReference type="InterPro" id="IPR002775">
    <property type="entry name" value="DNA/RNA-bd_Alba-like"/>
</dbReference>
<accession>A0AAU9JY72</accession>
<dbReference type="EMBL" id="CAJZBQ010000053">
    <property type="protein sequence ID" value="CAG9331786.1"/>
    <property type="molecule type" value="Genomic_DNA"/>
</dbReference>
<protein>
    <recommendedName>
        <fullName evidence="2">DNA/RNA-binding protein Alba-like domain-containing protein</fullName>
    </recommendedName>
</protein>
<evidence type="ECO:0000259" key="2">
    <source>
        <dbReference type="Pfam" id="PF01918"/>
    </source>
</evidence>
<organism evidence="3 4">
    <name type="scientific">Blepharisma stoltei</name>
    <dbReference type="NCBI Taxonomy" id="1481888"/>
    <lineage>
        <taxon>Eukaryota</taxon>
        <taxon>Sar</taxon>
        <taxon>Alveolata</taxon>
        <taxon>Ciliophora</taxon>
        <taxon>Postciliodesmatophora</taxon>
        <taxon>Heterotrichea</taxon>
        <taxon>Heterotrichida</taxon>
        <taxon>Blepharismidae</taxon>
        <taxon>Blepharisma</taxon>
    </lineage>
</organism>
<keyword evidence="4" id="KW-1185">Reference proteome</keyword>
<gene>
    <name evidence="3" type="ORF">BSTOLATCC_MIC53846</name>
</gene>
<dbReference type="AlphaFoldDB" id="A0AAU9JY72"/>
<evidence type="ECO:0000256" key="1">
    <source>
        <dbReference type="ARBA" id="ARBA00022884"/>
    </source>
</evidence>
<dbReference type="Pfam" id="PF01918">
    <property type="entry name" value="Alba"/>
    <property type="match status" value="1"/>
</dbReference>
<dbReference type="PANTHER" id="PTHR31947:SF36">
    <property type="entry name" value="DNA_RNA-BINDING PROTEIN ALBA-LIKE DOMAIN-CONTAINING PROTEIN"/>
    <property type="match status" value="1"/>
</dbReference>
<dbReference type="Proteomes" id="UP001162131">
    <property type="component" value="Unassembled WGS sequence"/>
</dbReference>
<dbReference type="Gene3D" id="3.30.110.20">
    <property type="entry name" value="Alba-like domain"/>
    <property type="match status" value="1"/>
</dbReference>
<name>A0AAU9JY72_9CILI</name>
<dbReference type="GO" id="GO:0005634">
    <property type="term" value="C:nucleus"/>
    <property type="evidence" value="ECO:0007669"/>
    <property type="project" value="TreeGrafter"/>
</dbReference>
<dbReference type="SUPFAM" id="SSF82704">
    <property type="entry name" value="AlbA-like"/>
    <property type="match status" value="1"/>
</dbReference>
<feature type="domain" description="DNA/RNA-binding protein Alba-like" evidence="2">
    <location>
        <begin position="6"/>
        <end position="65"/>
    </location>
</feature>
<dbReference type="PANTHER" id="PTHR31947">
    <property type="entry name" value="DNA/RNA-BINDING PROTEIN ALBA 3"/>
    <property type="match status" value="1"/>
</dbReference>